<dbReference type="PANTHER" id="PTHR10996:SF178">
    <property type="entry name" value="2-HYDROXYACID DEHYDROGENASE YGL185C-RELATED"/>
    <property type="match status" value="1"/>
</dbReference>
<dbReference type="Proteomes" id="UP000730618">
    <property type="component" value="Unassembled WGS sequence"/>
</dbReference>
<evidence type="ECO:0000313" key="4">
    <source>
        <dbReference type="EMBL" id="CAG7643235.1"/>
    </source>
</evidence>
<gene>
    <name evidence="4" type="primary">ghrA</name>
    <name evidence="4" type="ORF">PAECIP111802_02976</name>
</gene>
<sequence>MIYITNRLIYNYNRLDGNQLRPSSVIRCYDRWVIGSMKKKALFIGRPQSIQMVYNPEIRNELYQLADIYPEIVSREQLEEHASELQSIEVAFSTWGMPALTENEIRRYLPNLKALFYAAGSVQSFARPFLHCGVTVVSAWAANAVPVAEYAAAQIVLANKGYFQSALLNKQSRQEAARYARAFPGNYNAKVGIIGAGMIGRKVIEMLKPYQLEIWVFDPFLPDETAARLNVAKTGLIDVFSQCQTISNHLANVPETVGMLNKEHFDRMLPYATFINTGRGKQVVETDLIRALSDVPTRTAVLDVTYPEPVPPESELLKLDNVILTPHIAGSNQTEVERMAKYAIDEFRRYVQEEALQYRVSLKMLETMA</sequence>
<feature type="domain" description="D-isomer specific 2-hydroxyacid dehydrogenase NAD-binding" evidence="3">
    <location>
        <begin position="173"/>
        <end position="329"/>
    </location>
</feature>
<evidence type="ECO:0000256" key="2">
    <source>
        <dbReference type="ARBA" id="ARBA00023027"/>
    </source>
</evidence>
<accession>A0ABN7TQI6</accession>
<dbReference type="EMBL" id="CAJVCE010000007">
    <property type="protein sequence ID" value="CAG7643235.1"/>
    <property type="molecule type" value="Genomic_DNA"/>
</dbReference>
<keyword evidence="5" id="KW-1185">Reference proteome</keyword>
<dbReference type="PANTHER" id="PTHR10996">
    <property type="entry name" value="2-HYDROXYACID DEHYDROGENASE-RELATED"/>
    <property type="match status" value="1"/>
</dbReference>
<comment type="caution">
    <text evidence="4">The sequence shown here is derived from an EMBL/GenBank/DDBJ whole genome shotgun (WGS) entry which is preliminary data.</text>
</comment>
<dbReference type="InterPro" id="IPR006140">
    <property type="entry name" value="D-isomer_DH_NAD-bd"/>
</dbReference>
<dbReference type="GO" id="GO:0016618">
    <property type="term" value="F:hydroxypyruvate reductase [NAD(P)H] activity"/>
    <property type="evidence" value="ECO:0007669"/>
    <property type="project" value="UniProtKB-EC"/>
</dbReference>
<evidence type="ECO:0000256" key="1">
    <source>
        <dbReference type="ARBA" id="ARBA00023002"/>
    </source>
</evidence>
<evidence type="ECO:0000259" key="3">
    <source>
        <dbReference type="Pfam" id="PF02826"/>
    </source>
</evidence>
<dbReference type="CDD" id="cd12167">
    <property type="entry name" value="2-Hacid_dh_8"/>
    <property type="match status" value="1"/>
</dbReference>
<keyword evidence="2" id="KW-0520">NAD</keyword>
<dbReference type="Pfam" id="PF02826">
    <property type="entry name" value="2-Hacid_dh_C"/>
    <property type="match status" value="1"/>
</dbReference>
<keyword evidence="1 4" id="KW-0560">Oxidoreductase</keyword>
<name>A0ABN7TQI6_9BACL</name>
<evidence type="ECO:0000313" key="5">
    <source>
        <dbReference type="Proteomes" id="UP000730618"/>
    </source>
</evidence>
<dbReference type="InterPro" id="IPR050223">
    <property type="entry name" value="D-isomer_2-hydroxyacid_DH"/>
</dbReference>
<dbReference type="EC" id="1.1.1.81" evidence="4"/>
<organism evidence="4 5">
    <name type="scientific">Paenibacillus allorhizosphaerae</name>
    <dbReference type="NCBI Taxonomy" id="2849866"/>
    <lineage>
        <taxon>Bacteria</taxon>
        <taxon>Bacillati</taxon>
        <taxon>Bacillota</taxon>
        <taxon>Bacilli</taxon>
        <taxon>Bacillales</taxon>
        <taxon>Paenibacillaceae</taxon>
        <taxon>Paenibacillus</taxon>
    </lineage>
</organism>
<protein>
    <submittedName>
        <fullName evidence="4">Glyoxylate/hydroxypyruvate reductase A</fullName>
        <ecNumber evidence="4">1.1.1.81</ecNumber>
    </submittedName>
</protein>
<proteinExistence type="predicted"/>
<reference evidence="4 5" key="1">
    <citation type="submission" date="2021-06" db="EMBL/GenBank/DDBJ databases">
        <authorList>
            <person name="Criscuolo A."/>
        </authorList>
    </citation>
    <scope>NUCLEOTIDE SEQUENCE [LARGE SCALE GENOMIC DNA]</scope>
    <source>
        <strain evidence="5">CIP 111802</strain>
    </source>
</reference>